<evidence type="ECO:0000259" key="3">
    <source>
        <dbReference type="Pfam" id="PF12850"/>
    </source>
</evidence>
<comment type="caution">
    <text evidence="4">The sequence shown here is derived from an EMBL/GenBank/DDBJ whole genome shotgun (WGS) entry which is preliminary data.</text>
</comment>
<dbReference type="InterPro" id="IPR024654">
    <property type="entry name" value="Calcineurin-like_PHP_lpxH"/>
</dbReference>
<name>A0A7J5TTD3_9BACT</name>
<dbReference type="GO" id="GO:0046872">
    <property type="term" value="F:metal ion binding"/>
    <property type="evidence" value="ECO:0007669"/>
    <property type="project" value="UniProtKB-KW"/>
</dbReference>
<dbReference type="EMBL" id="WELI01000012">
    <property type="protein sequence ID" value="KAB7727073.1"/>
    <property type="molecule type" value="Genomic_DNA"/>
</dbReference>
<dbReference type="InterPro" id="IPR029052">
    <property type="entry name" value="Metallo-depent_PP-like"/>
</dbReference>
<dbReference type="Gene3D" id="3.60.21.10">
    <property type="match status" value="1"/>
</dbReference>
<proteinExistence type="inferred from homology"/>
<evidence type="ECO:0000313" key="4">
    <source>
        <dbReference type="EMBL" id="KAB7727073.1"/>
    </source>
</evidence>
<dbReference type="NCBIfam" id="TIGR00040">
    <property type="entry name" value="yfcE"/>
    <property type="match status" value="1"/>
</dbReference>
<keyword evidence="2" id="KW-0479">Metal-binding</keyword>
<evidence type="ECO:0000256" key="1">
    <source>
        <dbReference type="ARBA" id="ARBA00008950"/>
    </source>
</evidence>
<reference evidence="4 5" key="1">
    <citation type="submission" date="2019-10" db="EMBL/GenBank/DDBJ databases">
        <title>Rudanella paleaurantiibacter sp. nov., isolated from sludge.</title>
        <authorList>
            <person name="Xu S.Q."/>
        </authorList>
    </citation>
    <scope>NUCLEOTIDE SEQUENCE [LARGE SCALE GENOMIC DNA]</scope>
    <source>
        <strain evidence="4 5">HX-22-17</strain>
    </source>
</reference>
<dbReference type="EC" id="3.1.4.-" evidence="2"/>
<evidence type="ECO:0000313" key="5">
    <source>
        <dbReference type="Proteomes" id="UP000488299"/>
    </source>
</evidence>
<dbReference type="GO" id="GO:0016787">
    <property type="term" value="F:hydrolase activity"/>
    <property type="evidence" value="ECO:0007669"/>
    <property type="project" value="UniProtKB-UniRule"/>
</dbReference>
<comment type="cofactor">
    <cofactor evidence="2">
        <name>a divalent metal cation</name>
        <dbReference type="ChEBI" id="CHEBI:60240"/>
    </cofactor>
</comment>
<dbReference type="AlphaFoldDB" id="A0A7J5TTD3"/>
<sequence length="168" mass="19070">MTRIGLLSDTHSYLDEQVFTHFDACDEVWHAGDIGSPDVIDRLRARWPVRLVCGNIDNESVAWPANQRFELEGLTIWMTHIGGKPPRYNPAVRPTLQRNPPDIFICGHSHILSVMRDPTLRGHSTERLLYLNPGAAGRTGFHQIRTCLRFTLDSGSVRDMQVIELGKR</sequence>
<dbReference type="Pfam" id="PF12850">
    <property type="entry name" value="Metallophos_2"/>
    <property type="match status" value="1"/>
</dbReference>
<gene>
    <name evidence="4" type="ORF">F5984_22825</name>
</gene>
<accession>A0A7J5TTD3</accession>
<dbReference type="Proteomes" id="UP000488299">
    <property type="component" value="Unassembled WGS sequence"/>
</dbReference>
<protein>
    <recommendedName>
        <fullName evidence="2">Phosphoesterase</fullName>
        <ecNumber evidence="2">3.1.4.-</ecNumber>
    </recommendedName>
</protein>
<organism evidence="4 5">
    <name type="scientific">Rudanella paleaurantiibacter</name>
    <dbReference type="NCBI Taxonomy" id="2614655"/>
    <lineage>
        <taxon>Bacteria</taxon>
        <taxon>Pseudomonadati</taxon>
        <taxon>Bacteroidota</taxon>
        <taxon>Cytophagia</taxon>
        <taxon>Cytophagales</taxon>
        <taxon>Cytophagaceae</taxon>
        <taxon>Rudanella</taxon>
    </lineage>
</organism>
<dbReference type="SUPFAM" id="SSF56300">
    <property type="entry name" value="Metallo-dependent phosphatases"/>
    <property type="match status" value="1"/>
</dbReference>
<evidence type="ECO:0000256" key="2">
    <source>
        <dbReference type="RuleBase" id="RU362039"/>
    </source>
</evidence>
<feature type="domain" description="Calcineurin-like phosphoesterase" evidence="3">
    <location>
        <begin position="3"/>
        <end position="154"/>
    </location>
</feature>
<comment type="similarity">
    <text evidence="1 2">Belongs to the metallophosphoesterase superfamily. YfcE family.</text>
</comment>
<keyword evidence="5" id="KW-1185">Reference proteome</keyword>
<dbReference type="InterPro" id="IPR000979">
    <property type="entry name" value="Phosphodiesterase_MJ0936/Vps29"/>
</dbReference>
<dbReference type="RefSeq" id="WP_152126535.1">
    <property type="nucleotide sequence ID" value="NZ_WELI01000012.1"/>
</dbReference>